<reference evidence="3" key="1">
    <citation type="submission" date="2021-09" db="EMBL/GenBank/DDBJ databases">
        <authorList>
            <consortium name="AG Swart"/>
            <person name="Singh M."/>
            <person name="Singh A."/>
            <person name="Seah K."/>
            <person name="Emmerich C."/>
        </authorList>
    </citation>
    <scope>NUCLEOTIDE SEQUENCE</scope>
    <source>
        <strain evidence="3">ATCC30299</strain>
    </source>
</reference>
<name>A0AAU9J8A4_9CILI</name>
<feature type="transmembrane region" description="Helical" evidence="2">
    <location>
        <begin position="1082"/>
        <end position="1103"/>
    </location>
</feature>
<protein>
    <recommendedName>
        <fullName evidence="5">PAS domain-containing protein</fullName>
    </recommendedName>
</protein>
<feature type="region of interest" description="Disordered" evidence="1">
    <location>
        <begin position="826"/>
        <end position="867"/>
    </location>
</feature>
<gene>
    <name evidence="3" type="ORF">BSTOLATCC_MIC31595</name>
</gene>
<dbReference type="Gene3D" id="3.30.450.20">
    <property type="entry name" value="PAS domain"/>
    <property type="match status" value="1"/>
</dbReference>
<feature type="transmembrane region" description="Helical" evidence="2">
    <location>
        <begin position="87"/>
        <end position="105"/>
    </location>
</feature>
<evidence type="ECO:0000313" key="3">
    <source>
        <dbReference type="EMBL" id="CAG9322462.1"/>
    </source>
</evidence>
<feature type="transmembrane region" description="Helical" evidence="2">
    <location>
        <begin position="193"/>
        <end position="218"/>
    </location>
</feature>
<keyword evidence="2" id="KW-0472">Membrane</keyword>
<feature type="transmembrane region" description="Helical" evidence="2">
    <location>
        <begin position="1353"/>
        <end position="1378"/>
    </location>
</feature>
<feature type="transmembrane region" description="Helical" evidence="2">
    <location>
        <begin position="239"/>
        <end position="257"/>
    </location>
</feature>
<keyword evidence="4" id="KW-1185">Reference proteome</keyword>
<feature type="transmembrane region" description="Helical" evidence="2">
    <location>
        <begin position="54"/>
        <end position="75"/>
    </location>
</feature>
<dbReference type="PANTHER" id="PTHR31600">
    <property type="entry name" value="TINY MACROCYSTS PROTEIN B-RELATED"/>
    <property type="match status" value="1"/>
</dbReference>
<feature type="transmembrane region" description="Helical" evidence="2">
    <location>
        <begin position="1168"/>
        <end position="1186"/>
    </location>
</feature>
<dbReference type="EMBL" id="CAJZBQ010000032">
    <property type="protein sequence ID" value="CAG9322462.1"/>
    <property type="molecule type" value="Genomic_DNA"/>
</dbReference>
<proteinExistence type="predicted"/>
<dbReference type="InterPro" id="IPR052994">
    <property type="entry name" value="Tiny_macrocysts_regulators"/>
</dbReference>
<feature type="transmembrane region" description="Helical" evidence="2">
    <location>
        <begin position="263"/>
        <end position="284"/>
    </location>
</feature>
<feature type="transmembrane region" description="Helical" evidence="2">
    <location>
        <begin position="141"/>
        <end position="163"/>
    </location>
</feature>
<feature type="transmembrane region" description="Helical" evidence="2">
    <location>
        <begin position="892"/>
        <end position="912"/>
    </location>
</feature>
<comment type="caution">
    <text evidence="3">The sequence shown here is derived from an EMBL/GenBank/DDBJ whole genome shotgun (WGS) entry which is preliminary data.</text>
</comment>
<sequence length="1407" mass="164189">MLLDLNEEIFESTEIRKLNPKKSQLEKQRIQIFKLFGKIFKPKYTKNSQMRSQITFESLLNTIVAFQMIALTWYPDMKINRWNRYSAFWWFVTYFNINNFCDILSTTDYCLYGTFSILGCCSLTILIIFLLDFARLKIPKLFILVLRALLLAWVTVLFIPSMIELAMIFKYSTFICDEIDEFSYNKDPSIMNYGLAGALFSVFFIIFLFLMSMFWTLFTGDTRHTFCDKNLAARAHSSVDLKLLAFRTILSISYVLFGSFNHYNYQIVFLIGSFSIYLQFLAKLPYYNKIENCIKTCKVFSISMAFVAILLATIFDDAGIAFMLNIFMQPVLAVINIWIVSKRASIVSCSKINFRNQYRFEQTIRHLLCDKNLENKLNVIDYFIACFNHKKMAKDKLLVIWEVNFCSFSIKDEKLARIKLTKINSVLPTLEGYVQEWKTQKIIDKRDNTSMDAHYIRYLEDLNKVRQMDSEICFELIDLWSEFSDKVPEYSKIYHLSMRSSSLLASTKEFYEKLILKYKHVELYDLYITFIENILRENDQNNVIYRLKSAISRQLNFSTSLDSKFGSNEENSGIMLVSANEDSFGFITYANEKASQILKGTMSDVIGSHLRYYIPDPYSYNHDTIMKEYFINYKTEELAHKGWFFLQNSLGSLIECGFSIKLTAFHNNAYFLVTLIPRITNRQFALVSEEGLIYSSTELFSYFIGANQPNLKNVYLSEIIPSLDITSLKIFEPILIRKNGKKFAIVHTIKKVGLTAIHRIIVVHDEKEIKLWRNGQDIDQIEYFEKVHIKDEKEEKMNQEMLSQEAADSTPNVRFEKAIAFRSLENDKSDSKDSESHRLLDETMKDNPSHLDNTEERSASNFQGSNLQNSSTTIANKSIDVLSRKLRLFQQILLICILAVISANIAVLVYIYQVTSHSSSLDVFSHMGNLMFHLVYSADLTRSIDSAKRFGIYNETRDVGYLKYTLGELKKLREFILSDYHEWSYCDSSSIVVKEEIPVWIFEPNPHIEKLNFYDEVTLFIKHGDNLVKMIETNETYSNIDTRFFNLNSFGLTFEITLKAMQGLVDCEVNRVIGIENAITSWIFIGLALLATFVGILIAYVVYMTKNYDRFWNFIKKTLKISYLDLKATYIERLSKIHGVDYESDQNQDHRRSKRPTKEIRSRIYLKYIWRLSIFLVIASSYYFILKFHLYDRCETFLINRPKLLLNLISKRTLLSRMSVFARDTASNSTLRWVPNSYAVANSQKEFTISNAEFKISINKIREKRFLNLLAEDMKNKIFEAWDSESYYLKQGTYAACNIMYIDSKFISNVGQPVISDFSNYIGNGTAIQKALWTDYDIIDQDTKDIIKNELNLLIYVTVIFSSALVLLFVFFYLPFIYTEKAVLENLKVLITIIPSSRVDLKGEKWF</sequence>
<organism evidence="3 4">
    <name type="scientific">Blepharisma stoltei</name>
    <dbReference type="NCBI Taxonomy" id="1481888"/>
    <lineage>
        <taxon>Eukaryota</taxon>
        <taxon>Sar</taxon>
        <taxon>Alveolata</taxon>
        <taxon>Ciliophora</taxon>
        <taxon>Postciliodesmatophora</taxon>
        <taxon>Heterotrichea</taxon>
        <taxon>Heterotrichida</taxon>
        <taxon>Blepharismidae</taxon>
        <taxon>Blepharisma</taxon>
    </lineage>
</organism>
<evidence type="ECO:0008006" key="5">
    <source>
        <dbReference type="Google" id="ProtNLM"/>
    </source>
</evidence>
<accession>A0AAU9J8A4</accession>
<evidence type="ECO:0000256" key="1">
    <source>
        <dbReference type="SAM" id="MobiDB-lite"/>
    </source>
</evidence>
<dbReference type="PANTHER" id="PTHR31600:SF2">
    <property type="entry name" value="GAMETE ENRICHED GENE 10 PROTEIN-RELATED"/>
    <property type="match status" value="1"/>
</dbReference>
<evidence type="ECO:0000313" key="4">
    <source>
        <dbReference type="Proteomes" id="UP001162131"/>
    </source>
</evidence>
<keyword evidence="2" id="KW-0812">Transmembrane</keyword>
<feature type="compositionally biased region" description="Basic and acidic residues" evidence="1">
    <location>
        <begin position="826"/>
        <end position="858"/>
    </location>
</feature>
<feature type="transmembrane region" description="Helical" evidence="2">
    <location>
        <begin position="111"/>
        <end position="134"/>
    </location>
</feature>
<keyword evidence="2" id="KW-1133">Transmembrane helix</keyword>
<evidence type="ECO:0000256" key="2">
    <source>
        <dbReference type="SAM" id="Phobius"/>
    </source>
</evidence>
<feature type="transmembrane region" description="Helical" evidence="2">
    <location>
        <begin position="296"/>
        <end position="315"/>
    </location>
</feature>
<dbReference type="Proteomes" id="UP001162131">
    <property type="component" value="Unassembled WGS sequence"/>
</dbReference>